<keyword evidence="5" id="KW-0028">Amino-acid biosynthesis</keyword>
<evidence type="ECO:0000256" key="6">
    <source>
        <dbReference type="ARBA" id="ARBA00022679"/>
    </source>
</evidence>
<dbReference type="InterPro" id="IPR006131">
    <property type="entry name" value="Asp_carbamoyltransf_Asp/Orn-bd"/>
</dbReference>
<name>B5VL88_YEAS6</name>
<dbReference type="OrthoDB" id="10252326at2759"/>
<evidence type="ECO:0000256" key="5">
    <source>
        <dbReference type="ARBA" id="ARBA00022605"/>
    </source>
</evidence>
<dbReference type="GO" id="GO:0042450">
    <property type="term" value="P:L-arginine biosynthetic process via ornithine"/>
    <property type="evidence" value="ECO:0007669"/>
    <property type="project" value="TreeGrafter"/>
</dbReference>
<dbReference type="Pfam" id="PF02729">
    <property type="entry name" value="OTCace_N"/>
    <property type="match status" value="1"/>
</dbReference>
<feature type="domain" description="Aspartate/ornithine carbamoyltransferase carbamoyl-P binding" evidence="10">
    <location>
        <begin position="114"/>
        <end position="260"/>
    </location>
</feature>
<dbReference type="InterPro" id="IPR036901">
    <property type="entry name" value="Asp/Orn_carbamoylTrfase_sf"/>
</dbReference>
<dbReference type="NCBIfam" id="TIGR00658">
    <property type="entry name" value="orni_carb_tr"/>
    <property type="match status" value="1"/>
</dbReference>
<dbReference type="PANTHER" id="PTHR45753:SF3">
    <property type="entry name" value="ORNITHINE TRANSCARBAMYLASE, MITOCHONDRIAL"/>
    <property type="match status" value="1"/>
</dbReference>
<comment type="similarity">
    <text evidence="2">Belongs to the aspartate/ornithine carbamoyltransferase superfamily. OTCase family.</text>
</comment>
<dbReference type="InterPro" id="IPR002292">
    <property type="entry name" value="Orn/put_carbamltrans"/>
</dbReference>
<dbReference type="SUPFAM" id="SSF53671">
    <property type="entry name" value="Aspartate/ornithine carbamoyltransferase"/>
    <property type="match status" value="1"/>
</dbReference>
<dbReference type="AlphaFoldDB" id="B5VL88"/>
<dbReference type="PRINTS" id="PR00100">
    <property type="entry name" value="AOTCASE"/>
</dbReference>
<dbReference type="FunFam" id="3.40.50.1370:FF:000009">
    <property type="entry name" value="Ornithine carbamoyltransferase, mitochondrial"/>
    <property type="match status" value="1"/>
</dbReference>
<dbReference type="Gene3D" id="3.40.50.1370">
    <property type="entry name" value="Aspartate/ornithine carbamoyltransferase"/>
    <property type="match status" value="2"/>
</dbReference>
<evidence type="ECO:0000256" key="3">
    <source>
        <dbReference type="ARBA" id="ARBA00013007"/>
    </source>
</evidence>
<organism evidence="11 12">
    <name type="scientific">Saccharomyces cerevisiae (strain AWRI1631)</name>
    <name type="common">Baker's yeast</name>
    <dbReference type="NCBI Taxonomy" id="545124"/>
    <lineage>
        <taxon>Eukaryota</taxon>
        <taxon>Fungi</taxon>
        <taxon>Dikarya</taxon>
        <taxon>Ascomycota</taxon>
        <taxon>Saccharomycotina</taxon>
        <taxon>Saccharomycetes</taxon>
        <taxon>Saccharomycetales</taxon>
        <taxon>Saccharomycetaceae</taxon>
        <taxon>Saccharomyces</taxon>
    </lineage>
</organism>
<accession>B5VL88</accession>
<dbReference type="GO" id="GO:0005739">
    <property type="term" value="C:mitochondrion"/>
    <property type="evidence" value="ECO:0007669"/>
    <property type="project" value="TreeGrafter"/>
</dbReference>
<evidence type="ECO:0000256" key="1">
    <source>
        <dbReference type="ARBA" id="ARBA00004975"/>
    </source>
</evidence>
<comment type="pathway">
    <text evidence="1">Amino-acid biosynthesis; L-arginine biosynthesis; L-arginine from L-ornithine and carbamoyl phosphate: step 1/3.</text>
</comment>
<dbReference type="EC" id="2.1.3.3" evidence="3"/>
<evidence type="ECO:0000259" key="9">
    <source>
        <dbReference type="Pfam" id="PF00185"/>
    </source>
</evidence>
<evidence type="ECO:0000256" key="7">
    <source>
        <dbReference type="ARBA" id="ARBA00033269"/>
    </source>
</evidence>
<evidence type="ECO:0000313" key="12">
    <source>
        <dbReference type="Proteomes" id="UP000008988"/>
    </source>
</evidence>
<dbReference type="FunFam" id="3.40.50.1370:FF:000017">
    <property type="entry name" value="Ornithine carbamoyltransferase"/>
    <property type="match status" value="1"/>
</dbReference>
<dbReference type="GO" id="GO:0019240">
    <property type="term" value="P:citrulline biosynthetic process"/>
    <property type="evidence" value="ECO:0007669"/>
    <property type="project" value="TreeGrafter"/>
</dbReference>
<evidence type="ECO:0000256" key="2">
    <source>
        <dbReference type="ARBA" id="ARBA00007805"/>
    </source>
</evidence>
<keyword evidence="4" id="KW-0055">Arginine biosynthesis</keyword>
<dbReference type="InterPro" id="IPR006132">
    <property type="entry name" value="Asp/Orn_carbamoyltranf_P-bd"/>
</dbReference>
<gene>
    <name evidence="11" type="ORF">AWRI1631_101140</name>
</gene>
<dbReference type="EMBL" id="ABSV01001300">
    <property type="protein sequence ID" value="EDZ71307.1"/>
    <property type="molecule type" value="Genomic_DNA"/>
</dbReference>
<dbReference type="GO" id="GO:0016597">
    <property type="term" value="F:amino acid binding"/>
    <property type="evidence" value="ECO:0007669"/>
    <property type="project" value="InterPro"/>
</dbReference>
<dbReference type="InterPro" id="IPR006130">
    <property type="entry name" value="Asp/Orn_carbamoylTrfase"/>
</dbReference>
<dbReference type="Pfam" id="PF00185">
    <property type="entry name" value="OTCace"/>
    <property type="match status" value="1"/>
</dbReference>
<dbReference type="PRINTS" id="PR00102">
    <property type="entry name" value="OTCASE"/>
</dbReference>
<dbReference type="Proteomes" id="UP000008988">
    <property type="component" value="Unassembled WGS sequence"/>
</dbReference>
<dbReference type="PROSITE" id="PS00097">
    <property type="entry name" value="CARBAMOYLTRANSFERASE"/>
    <property type="match status" value="1"/>
</dbReference>
<evidence type="ECO:0000259" key="10">
    <source>
        <dbReference type="Pfam" id="PF02729"/>
    </source>
</evidence>
<feature type="domain" description="Aspartate/ornithine carbamoyltransferase Asp/Orn-binding" evidence="9">
    <location>
        <begin position="276"/>
        <end position="426"/>
    </location>
</feature>
<dbReference type="PANTHER" id="PTHR45753">
    <property type="entry name" value="ORNITHINE CARBAMOYLTRANSFERASE, MITOCHONDRIAL"/>
    <property type="match status" value="1"/>
</dbReference>
<sequence length="440" mass="49576">MLSCSVSFRDDKKLVIFSVKCNSQQYRPLRNARTNFFEPDWSPFLSSARLPIPVHPKKSTYINRLFTSKGSLFLVCPLSTVNNELIFFFFLAIYPSTCTLVTMSTTASTPSSLRHLISIKDLSDEEFRILVQRAQHFKNVFKANKTNDFQSNHLKLLGRTIALIFTKRSTRTRISTEGAATFFGAQPMFLGKEDIQLGVNESFYDTTKVVSSMVSCIFARVNKHEDILAFCKDSSVPIINSLCDKFHPLQAICDLLTIIENFNISLDEVNKGINSKLKMAWIGDANNVINDMCIACLKFGISVSISTPPGIEMDSDIVDEAKKVAERNGATFELTHDSLKASTNANILVTDTFVSMGEEFAKQAKLKQFKGFQINQELVSVADPNYKFMHCLPRHQEEVSDDVFYGEHSIVFEEAENRLYAAMSAIDIFVNNKGNFKDLK</sequence>
<evidence type="ECO:0000256" key="4">
    <source>
        <dbReference type="ARBA" id="ARBA00022571"/>
    </source>
</evidence>
<evidence type="ECO:0000256" key="8">
    <source>
        <dbReference type="RuleBase" id="RU003634"/>
    </source>
</evidence>
<keyword evidence="6 8" id="KW-0808">Transferase</keyword>
<comment type="caution">
    <text evidence="11">The sequence shown here is derived from an EMBL/GenBank/DDBJ whole genome shotgun (WGS) entry which is preliminary data.</text>
</comment>
<proteinExistence type="inferred from homology"/>
<protein>
    <recommendedName>
        <fullName evidence="3">ornithine carbamoyltransferase</fullName>
        <ecNumber evidence="3">2.1.3.3</ecNumber>
    </recommendedName>
    <alternativeName>
        <fullName evidence="7">Ornithine transcarbamylase</fullName>
    </alternativeName>
</protein>
<reference evidence="11 12" key="1">
    <citation type="journal article" date="2008" name="FEMS Yeast Res.">
        <title>Comparative genome analysis of a Saccharomyces cerevisiae wine strain.</title>
        <authorList>
            <person name="Borneman A.R."/>
            <person name="Forgan A.H."/>
            <person name="Pretorius I.S."/>
            <person name="Chambers P.J."/>
        </authorList>
    </citation>
    <scope>NUCLEOTIDE SEQUENCE [LARGE SCALE GENOMIC DNA]</scope>
    <source>
        <strain evidence="11 12">AWRI1631</strain>
    </source>
</reference>
<dbReference type="GO" id="GO:0004585">
    <property type="term" value="F:ornithine carbamoyltransferase activity"/>
    <property type="evidence" value="ECO:0007669"/>
    <property type="project" value="UniProtKB-EC"/>
</dbReference>
<evidence type="ECO:0000313" key="11">
    <source>
        <dbReference type="EMBL" id="EDZ71307.1"/>
    </source>
</evidence>